<feature type="signal peptide" evidence="1">
    <location>
        <begin position="1"/>
        <end position="21"/>
    </location>
</feature>
<evidence type="ECO:0000313" key="2">
    <source>
        <dbReference type="EMBL" id="CEI68059.1"/>
    </source>
</evidence>
<dbReference type="EMBL" id="LN649231">
    <property type="protein sequence ID" value="CEI68059.1"/>
    <property type="molecule type" value="Genomic_DNA"/>
</dbReference>
<keyword evidence="3" id="KW-1185">Reference proteome</keyword>
<feature type="chain" id="PRO_5014798476" evidence="1">
    <location>
        <begin position="22"/>
        <end position="299"/>
    </location>
</feature>
<dbReference type="AlphaFoldDB" id="A0A2L2TDK9"/>
<protein>
    <submittedName>
        <fullName evidence="2">Uncharacterized protein</fullName>
    </submittedName>
</protein>
<name>A0A2L2TDK9_9HYPO</name>
<evidence type="ECO:0000313" key="3">
    <source>
        <dbReference type="Proteomes" id="UP000245910"/>
    </source>
</evidence>
<proteinExistence type="predicted"/>
<sequence length="299" mass="30473">MRLGIVRSIALSLAGLGTAGASVCKPRSMSSDVSTIASTTLIALETTSSGFALESSTISSTIVSEVLTEGGTSTTDAASESTSTIEATTIVVSASTEATSTAESIIATQATISTETGVTDTTTAPISIETTATTEATTATTTAEHSVITDFRLKGSRGSVEGAFIYSDHVKGNNLVFSGNNPAYSPAIFSIEALTGRLLIDNSLYVCALFRPGQDIASLGTCNEIPESSEVDVICTPPAKNGDTLSCSVPGLSCASSSMCTSTGEILTDTSTDFNYNVNENVAVIGQIANGISFVVHAL</sequence>
<organism evidence="2 3">
    <name type="scientific">Fusarium venenatum</name>
    <dbReference type="NCBI Taxonomy" id="56646"/>
    <lineage>
        <taxon>Eukaryota</taxon>
        <taxon>Fungi</taxon>
        <taxon>Dikarya</taxon>
        <taxon>Ascomycota</taxon>
        <taxon>Pezizomycotina</taxon>
        <taxon>Sordariomycetes</taxon>
        <taxon>Hypocreomycetidae</taxon>
        <taxon>Hypocreales</taxon>
        <taxon>Nectriaceae</taxon>
        <taxon>Fusarium</taxon>
    </lineage>
</organism>
<dbReference type="OrthoDB" id="5105573at2759"/>
<keyword evidence="1" id="KW-0732">Signal</keyword>
<dbReference type="Proteomes" id="UP000245910">
    <property type="component" value="Chromosome III"/>
</dbReference>
<reference evidence="3" key="1">
    <citation type="submission" date="2014-10" db="EMBL/GenBank/DDBJ databases">
        <authorList>
            <person name="King R."/>
        </authorList>
    </citation>
    <scope>NUCLEOTIDE SEQUENCE [LARGE SCALE GENOMIC DNA]</scope>
    <source>
        <strain evidence="3">A3/5</strain>
    </source>
</reference>
<evidence type="ECO:0000256" key="1">
    <source>
        <dbReference type="SAM" id="SignalP"/>
    </source>
</evidence>
<accession>A0A2L2TDK9</accession>